<sequence>SNSEYHKSRSHPPKKLKASTKEATKQTHKQRTCSYCSKKGHNIRGCTQYKANMVN</sequence>
<proteinExistence type="predicted"/>
<evidence type="ECO:0000313" key="1">
    <source>
        <dbReference type="EMBL" id="CAG8640606.1"/>
    </source>
</evidence>
<gene>
    <name evidence="1" type="ORF">RPERSI_LOCUS7465</name>
</gene>
<dbReference type="EMBL" id="CAJVQC010012649">
    <property type="protein sequence ID" value="CAG8640606.1"/>
    <property type="molecule type" value="Genomic_DNA"/>
</dbReference>
<keyword evidence="2" id="KW-1185">Reference proteome</keyword>
<organism evidence="1 2">
    <name type="scientific">Racocetra persica</name>
    <dbReference type="NCBI Taxonomy" id="160502"/>
    <lineage>
        <taxon>Eukaryota</taxon>
        <taxon>Fungi</taxon>
        <taxon>Fungi incertae sedis</taxon>
        <taxon>Mucoromycota</taxon>
        <taxon>Glomeromycotina</taxon>
        <taxon>Glomeromycetes</taxon>
        <taxon>Diversisporales</taxon>
        <taxon>Gigasporaceae</taxon>
        <taxon>Racocetra</taxon>
    </lineage>
</organism>
<protein>
    <submittedName>
        <fullName evidence="1">32942_t:CDS:1</fullName>
    </submittedName>
</protein>
<accession>A0ACA9N9H0</accession>
<comment type="caution">
    <text evidence="1">The sequence shown here is derived from an EMBL/GenBank/DDBJ whole genome shotgun (WGS) entry which is preliminary data.</text>
</comment>
<evidence type="ECO:0000313" key="2">
    <source>
        <dbReference type="Proteomes" id="UP000789920"/>
    </source>
</evidence>
<feature type="non-terminal residue" evidence="1">
    <location>
        <position position="1"/>
    </location>
</feature>
<name>A0ACA9N9H0_9GLOM</name>
<dbReference type="Proteomes" id="UP000789920">
    <property type="component" value="Unassembled WGS sequence"/>
</dbReference>
<reference evidence="1" key="1">
    <citation type="submission" date="2021-06" db="EMBL/GenBank/DDBJ databases">
        <authorList>
            <person name="Kallberg Y."/>
            <person name="Tangrot J."/>
            <person name="Rosling A."/>
        </authorList>
    </citation>
    <scope>NUCLEOTIDE SEQUENCE</scope>
    <source>
        <strain evidence="1">MA461A</strain>
    </source>
</reference>